<dbReference type="PANTHER" id="PTHR37422:SF17">
    <property type="entry name" value="O-ANTIGEN LIGASE"/>
    <property type="match status" value="1"/>
</dbReference>
<evidence type="ECO:0000256" key="5">
    <source>
        <dbReference type="SAM" id="Phobius"/>
    </source>
</evidence>
<gene>
    <name evidence="7" type="ORF">UU70_C0027G0012</name>
</gene>
<dbReference type="EMBL" id="LCBQ01000027">
    <property type="protein sequence ID" value="KKS12963.1"/>
    <property type="molecule type" value="Genomic_DNA"/>
</dbReference>
<accession>A0A0G0ZIX8</accession>
<organism evidence="7 8">
    <name type="scientific">Candidatus Yanofskybacteria bacterium GW2011_GWA1_41_6</name>
    <dbReference type="NCBI Taxonomy" id="1619020"/>
    <lineage>
        <taxon>Bacteria</taxon>
        <taxon>Candidatus Yanofskyibacteriota</taxon>
    </lineage>
</organism>
<feature type="transmembrane region" description="Helical" evidence="5">
    <location>
        <begin position="202"/>
        <end position="226"/>
    </location>
</feature>
<keyword evidence="2 5" id="KW-0812">Transmembrane</keyword>
<evidence type="ECO:0000256" key="4">
    <source>
        <dbReference type="ARBA" id="ARBA00023136"/>
    </source>
</evidence>
<evidence type="ECO:0000313" key="8">
    <source>
        <dbReference type="Proteomes" id="UP000034380"/>
    </source>
</evidence>
<evidence type="ECO:0000313" key="7">
    <source>
        <dbReference type="EMBL" id="KKS12963.1"/>
    </source>
</evidence>
<dbReference type="Proteomes" id="UP000034380">
    <property type="component" value="Unassembled WGS sequence"/>
</dbReference>
<name>A0A0G0ZIX8_9BACT</name>
<evidence type="ECO:0000256" key="2">
    <source>
        <dbReference type="ARBA" id="ARBA00022692"/>
    </source>
</evidence>
<dbReference type="InterPro" id="IPR051533">
    <property type="entry name" value="WaaL-like"/>
</dbReference>
<comment type="caution">
    <text evidence="7">The sequence shown here is derived from an EMBL/GenBank/DDBJ whole genome shotgun (WGS) entry which is preliminary data.</text>
</comment>
<feature type="transmembrane region" description="Helical" evidence="5">
    <location>
        <begin position="53"/>
        <end position="68"/>
    </location>
</feature>
<feature type="domain" description="O-antigen ligase-related" evidence="6">
    <location>
        <begin position="58"/>
        <end position="218"/>
    </location>
</feature>
<evidence type="ECO:0000256" key="1">
    <source>
        <dbReference type="ARBA" id="ARBA00004141"/>
    </source>
</evidence>
<evidence type="ECO:0000256" key="3">
    <source>
        <dbReference type="ARBA" id="ARBA00022989"/>
    </source>
</evidence>
<dbReference type="PANTHER" id="PTHR37422">
    <property type="entry name" value="TEICHURONIC ACID BIOSYNTHESIS PROTEIN TUAE"/>
    <property type="match status" value="1"/>
</dbReference>
<feature type="non-terminal residue" evidence="7">
    <location>
        <position position="1"/>
    </location>
</feature>
<dbReference type="Pfam" id="PF04932">
    <property type="entry name" value="Wzy_C"/>
    <property type="match status" value="1"/>
</dbReference>
<feature type="transmembrane region" description="Helical" evidence="5">
    <location>
        <begin position="238"/>
        <end position="257"/>
    </location>
</feature>
<comment type="subcellular location">
    <subcellularLocation>
        <location evidence="1">Membrane</location>
        <topology evidence="1">Multi-pass membrane protein</topology>
    </subcellularLocation>
</comment>
<feature type="transmembrane region" description="Helical" evidence="5">
    <location>
        <begin position="74"/>
        <end position="91"/>
    </location>
</feature>
<keyword evidence="3 5" id="KW-1133">Transmembrane helix</keyword>
<proteinExistence type="predicted"/>
<dbReference type="InterPro" id="IPR007016">
    <property type="entry name" value="O-antigen_ligase-rel_domated"/>
</dbReference>
<dbReference type="GO" id="GO:0016020">
    <property type="term" value="C:membrane"/>
    <property type="evidence" value="ECO:0007669"/>
    <property type="project" value="UniProtKB-SubCell"/>
</dbReference>
<dbReference type="AlphaFoldDB" id="A0A0G0ZIX8"/>
<reference evidence="7 8" key="1">
    <citation type="journal article" date="2015" name="Nature">
        <title>rRNA introns, odd ribosomes, and small enigmatic genomes across a large radiation of phyla.</title>
        <authorList>
            <person name="Brown C.T."/>
            <person name="Hug L.A."/>
            <person name="Thomas B.C."/>
            <person name="Sharon I."/>
            <person name="Castelle C.J."/>
            <person name="Singh A."/>
            <person name="Wilkins M.J."/>
            <person name="Williams K.H."/>
            <person name="Banfield J.F."/>
        </authorList>
    </citation>
    <scope>NUCLEOTIDE SEQUENCE [LARGE SCALE GENOMIC DNA]</scope>
</reference>
<feature type="transmembrane region" description="Helical" evidence="5">
    <location>
        <begin position="103"/>
        <end position="126"/>
    </location>
</feature>
<evidence type="ECO:0000259" key="6">
    <source>
        <dbReference type="Pfam" id="PF04932"/>
    </source>
</evidence>
<feature type="transmembrane region" description="Helical" evidence="5">
    <location>
        <begin position="31"/>
        <end position="48"/>
    </location>
</feature>
<sequence length="288" mass="32660">YIVYNLGNTWYAYYGEQISLRMFSLFPDSHSFPQFILLGLPAIFVLFFNRKKILIPLVSLVFLAAILTGTRGIWAAGTASAVIAIFGILWFKRIKLNQENQKVFKKISLSFVAFFALFIIAFPIFASPQFLLYKLDSDLLSKRVRSIINFGETSNKERIRIWKLSLESIKNHPLLGVGIGNFPVVLNQDLSLAKAGSSAHNIYLQIAAEMGIPSLIFALWFLWLLMQKVYKNFTTSKELGITVYNGAALIFIPWVLIYCLTDVALFDERAFLLFITTVSLIYASSNHN</sequence>
<protein>
    <recommendedName>
        <fullName evidence="6">O-antigen ligase-related domain-containing protein</fullName>
    </recommendedName>
</protein>
<keyword evidence="4 5" id="KW-0472">Membrane</keyword>